<evidence type="ECO:0000256" key="10">
    <source>
        <dbReference type="NCBIfam" id="TIGR01307"/>
    </source>
</evidence>
<dbReference type="NCBIfam" id="TIGR01307">
    <property type="entry name" value="pgm_bpd_ind"/>
    <property type="match status" value="1"/>
</dbReference>
<dbReference type="InterPro" id="IPR011258">
    <property type="entry name" value="BPG-indep_PGM_N"/>
</dbReference>
<comment type="similarity">
    <text evidence="5">Belongs to the BPG-independent phosphoglycerate mutase family.</text>
</comment>
<dbReference type="Pfam" id="PF06415">
    <property type="entry name" value="iPGM_N"/>
    <property type="match status" value="1"/>
</dbReference>
<dbReference type="GO" id="GO:0006007">
    <property type="term" value="P:glucose catabolic process"/>
    <property type="evidence" value="ECO:0007669"/>
    <property type="project" value="InterPro"/>
</dbReference>
<dbReference type="UniPathway" id="UPA00109">
    <property type="reaction ID" value="UER00186"/>
</dbReference>
<evidence type="ECO:0000256" key="8">
    <source>
        <dbReference type="ARBA" id="ARBA00023211"/>
    </source>
</evidence>
<dbReference type="FunFam" id="3.40.1450.10:FF:000002">
    <property type="entry name" value="2,3-bisphosphoglycerate-independent phosphoglycerate mutase"/>
    <property type="match status" value="1"/>
</dbReference>
<feature type="domain" description="Metalloenzyme" evidence="14">
    <location>
        <begin position="21"/>
        <end position="548"/>
    </location>
</feature>
<feature type="binding site" evidence="13">
    <location>
        <position position="443"/>
    </location>
    <ligand>
        <name>Mn(2+)</name>
        <dbReference type="ChEBI" id="CHEBI:29035"/>
        <label>1</label>
    </ligand>
</feature>
<dbReference type="GO" id="GO:0030145">
    <property type="term" value="F:manganese ion binding"/>
    <property type="evidence" value="ECO:0007669"/>
    <property type="project" value="InterPro"/>
</dbReference>
<accession>A0A1F6GQU3</accession>
<feature type="binding site" evidence="13">
    <location>
        <position position="481"/>
    </location>
    <ligand>
        <name>Mn(2+)</name>
        <dbReference type="ChEBI" id="CHEBI:29035"/>
        <label>2</label>
    </ligand>
</feature>
<comment type="catalytic activity">
    <reaction evidence="1">
        <text>(2R)-2-phosphoglycerate = (2R)-3-phosphoglycerate</text>
        <dbReference type="Rhea" id="RHEA:15901"/>
        <dbReference type="ChEBI" id="CHEBI:58272"/>
        <dbReference type="ChEBI" id="CHEBI:58289"/>
        <dbReference type="EC" id="5.4.2.12"/>
    </reaction>
</comment>
<proteinExistence type="inferred from homology"/>
<keyword evidence="6 13" id="KW-0479">Metal-binding</keyword>
<dbReference type="InterPro" id="IPR005995">
    <property type="entry name" value="Pgm_bpd_ind"/>
</dbReference>
<feature type="binding site" evidence="12">
    <location>
        <begin position="178"/>
        <end position="179"/>
    </location>
    <ligand>
        <name>substrate</name>
    </ligand>
</feature>
<dbReference type="PANTHER" id="PTHR31637">
    <property type="entry name" value="2,3-BISPHOSPHOGLYCERATE-INDEPENDENT PHOSPHOGLYCERATE MUTASE"/>
    <property type="match status" value="1"/>
</dbReference>
<dbReference type="EMBL" id="MFNF01000046">
    <property type="protein sequence ID" value="OGH00411.1"/>
    <property type="molecule type" value="Genomic_DNA"/>
</dbReference>
<feature type="binding site" evidence="13">
    <location>
        <position position="480"/>
    </location>
    <ligand>
        <name>Mn(2+)</name>
        <dbReference type="ChEBI" id="CHEBI:29035"/>
        <label>2</label>
    </ligand>
</feature>
<dbReference type="Proteomes" id="UP000177583">
    <property type="component" value="Unassembled WGS sequence"/>
</dbReference>
<evidence type="ECO:0000256" key="4">
    <source>
        <dbReference type="ARBA" id="ARBA00004798"/>
    </source>
</evidence>
<comment type="function">
    <text evidence="3">Catalyzes the interconversion of 2-phosphoglycerate and 3-phosphoglycerate.</text>
</comment>
<dbReference type="InterPro" id="IPR017850">
    <property type="entry name" value="Alkaline_phosphatase_core_sf"/>
</dbReference>
<keyword evidence="9" id="KW-0413">Isomerase</keyword>
<comment type="pathway">
    <text evidence="4">Carbohydrate degradation; glycolysis; pyruvate from D-glyceraldehyde 3-phosphate: step 3/5.</text>
</comment>
<evidence type="ECO:0000256" key="2">
    <source>
        <dbReference type="ARBA" id="ARBA00001936"/>
    </source>
</evidence>
<evidence type="ECO:0000313" key="16">
    <source>
        <dbReference type="EMBL" id="OGH00411.1"/>
    </source>
</evidence>
<dbReference type="CDD" id="cd16010">
    <property type="entry name" value="iPGM"/>
    <property type="match status" value="1"/>
</dbReference>
<organism evidence="16 17">
    <name type="scientific">Candidatus Lambdaproteobacteria bacterium RIFOXYD2_FULL_56_26</name>
    <dbReference type="NCBI Taxonomy" id="1817773"/>
    <lineage>
        <taxon>Bacteria</taxon>
        <taxon>Pseudomonadati</taxon>
        <taxon>Pseudomonadota</taxon>
        <taxon>Candidatus Lambdaproteobacteria</taxon>
    </lineage>
</organism>
<feature type="binding site" evidence="13">
    <location>
        <position position="27"/>
    </location>
    <ligand>
        <name>Mn(2+)</name>
        <dbReference type="ChEBI" id="CHEBI:29035"/>
        <label>2</label>
    </ligand>
</feature>
<dbReference type="InterPro" id="IPR036646">
    <property type="entry name" value="PGAM_B_sf"/>
</dbReference>
<dbReference type="Gene3D" id="3.40.1450.10">
    <property type="entry name" value="BPG-independent phosphoglycerate mutase, domain B"/>
    <property type="match status" value="1"/>
</dbReference>
<feature type="active site" description="Phosphoserine intermediate" evidence="11">
    <location>
        <position position="78"/>
    </location>
</feature>
<dbReference type="PANTHER" id="PTHR31637:SF0">
    <property type="entry name" value="2,3-BISPHOSPHOGLYCERATE-INDEPENDENT PHOSPHOGLYCERATE MUTASE"/>
    <property type="match status" value="1"/>
</dbReference>
<evidence type="ECO:0000256" key="3">
    <source>
        <dbReference type="ARBA" id="ARBA00002315"/>
    </source>
</evidence>
<dbReference type="PIRSF" id="PIRSF001492">
    <property type="entry name" value="IPGAM"/>
    <property type="match status" value="1"/>
</dbReference>
<comment type="caution">
    <text evidence="16">The sequence shown here is derived from an EMBL/GenBank/DDBJ whole genome shotgun (WGS) entry which is preliminary data.</text>
</comment>
<dbReference type="SUPFAM" id="SSF53649">
    <property type="entry name" value="Alkaline phosphatase-like"/>
    <property type="match status" value="1"/>
</dbReference>
<feature type="binding site" evidence="13">
    <location>
        <position position="503"/>
    </location>
    <ligand>
        <name>Mn(2+)</name>
        <dbReference type="ChEBI" id="CHEBI:29035"/>
        <label>1</label>
    </ligand>
</feature>
<dbReference type="InterPro" id="IPR006124">
    <property type="entry name" value="Metalloenzyme"/>
</dbReference>
<name>A0A1F6GQU3_9PROT</name>
<evidence type="ECO:0000313" key="17">
    <source>
        <dbReference type="Proteomes" id="UP000177583"/>
    </source>
</evidence>
<dbReference type="EC" id="5.4.2.12" evidence="10"/>
<feature type="binding site" evidence="12">
    <location>
        <position position="148"/>
    </location>
    <ligand>
        <name>substrate</name>
    </ligand>
</feature>
<dbReference type="AlphaFoldDB" id="A0A1F6GQU3"/>
<feature type="binding site" evidence="13">
    <location>
        <position position="78"/>
    </location>
    <ligand>
        <name>Mn(2+)</name>
        <dbReference type="ChEBI" id="CHEBI:29035"/>
        <label>2</label>
    </ligand>
</feature>
<evidence type="ECO:0000256" key="12">
    <source>
        <dbReference type="PIRSR" id="PIRSR001492-2"/>
    </source>
</evidence>
<feature type="binding site" evidence="12">
    <location>
        <position position="216"/>
    </location>
    <ligand>
        <name>substrate</name>
    </ligand>
</feature>
<feature type="binding site" evidence="12">
    <location>
        <position position="223"/>
    </location>
    <ligand>
        <name>substrate</name>
    </ligand>
</feature>
<keyword evidence="7" id="KW-0324">Glycolysis</keyword>
<feature type="binding site" evidence="13">
    <location>
        <position position="439"/>
    </location>
    <ligand>
        <name>Mn(2+)</name>
        <dbReference type="ChEBI" id="CHEBI:29035"/>
        <label>1</label>
    </ligand>
</feature>
<dbReference type="GO" id="GO:0006096">
    <property type="term" value="P:glycolytic process"/>
    <property type="evidence" value="ECO:0007669"/>
    <property type="project" value="UniProtKB-UniRule"/>
</dbReference>
<comment type="cofactor">
    <cofactor evidence="2">
        <name>Mn(2+)</name>
        <dbReference type="ChEBI" id="CHEBI:29035"/>
    </cofactor>
</comment>
<evidence type="ECO:0000256" key="9">
    <source>
        <dbReference type="ARBA" id="ARBA00023235"/>
    </source>
</evidence>
<feature type="binding site" evidence="12">
    <location>
        <position position="370"/>
    </location>
    <ligand>
        <name>substrate</name>
    </ligand>
</feature>
<evidence type="ECO:0000256" key="1">
    <source>
        <dbReference type="ARBA" id="ARBA00000370"/>
    </source>
</evidence>
<evidence type="ECO:0000256" key="5">
    <source>
        <dbReference type="ARBA" id="ARBA00008819"/>
    </source>
</evidence>
<dbReference type="Gene3D" id="3.40.720.10">
    <property type="entry name" value="Alkaline Phosphatase, subunit A"/>
    <property type="match status" value="1"/>
</dbReference>
<evidence type="ECO:0000256" key="11">
    <source>
        <dbReference type="PIRSR" id="PIRSR001492-1"/>
    </source>
</evidence>
<dbReference type="GO" id="GO:0004619">
    <property type="term" value="F:phosphoglycerate mutase activity"/>
    <property type="evidence" value="ECO:0007669"/>
    <property type="project" value="UniProtKB-UniRule"/>
</dbReference>
<feature type="domain" description="BPG-independent PGAM N-terminal" evidence="15">
    <location>
        <begin position="99"/>
        <end position="332"/>
    </location>
</feature>
<reference evidence="16 17" key="1">
    <citation type="journal article" date="2016" name="Nat. Commun.">
        <title>Thousands of microbial genomes shed light on interconnected biogeochemical processes in an aquifer system.</title>
        <authorList>
            <person name="Anantharaman K."/>
            <person name="Brown C.T."/>
            <person name="Hug L.A."/>
            <person name="Sharon I."/>
            <person name="Castelle C.J."/>
            <person name="Probst A.J."/>
            <person name="Thomas B.C."/>
            <person name="Singh A."/>
            <person name="Wilkins M.J."/>
            <person name="Karaoz U."/>
            <person name="Brodie E.L."/>
            <person name="Williams K.H."/>
            <person name="Hubbard S.S."/>
            <person name="Banfield J.F."/>
        </authorList>
    </citation>
    <scope>NUCLEOTIDE SEQUENCE [LARGE SCALE GENOMIC DNA]</scope>
</reference>
<evidence type="ECO:0000256" key="7">
    <source>
        <dbReference type="ARBA" id="ARBA00023152"/>
    </source>
</evidence>
<keyword evidence="8 13" id="KW-0464">Manganese</keyword>
<evidence type="ECO:0000259" key="15">
    <source>
        <dbReference type="Pfam" id="PF06415"/>
    </source>
</evidence>
<gene>
    <name evidence="16" type="ORF">A2557_09460</name>
</gene>
<evidence type="ECO:0000256" key="6">
    <source>
        <dbReference type="ARBA" id="ARBA00022723"/>
    </source>
</evidence>
<evidence type="ECO:0000256" key="13">
    <source>
        <dbReference type="PIRSR" id="PIRSR001492-3"/>
    </source>
</evidence>
<feature type="binding site" evidence="12">
    <location>
        <begin position="295"/>
        <end position="298"/>
    </location>
    <ligand>
        <name>substrate</name>
    </ligand>
</feature>
<dbReference type="SUPFAM" id="SSF64158">
    <property type="entry name" value="2,3-Bisphosphoglycerate-independent phosphoglycerate mutase, substrate-binding domain"/>
    <property type="match status" value="1"/>
</dbReference>
<evidence type="ECO:0000259" key="14">
    <source>
        <dbReference type="Pfam" id="PF01676"/>
    </source>
</evidence>
<sequence>MSNPKTDKSALIQRFSGHRPVINIILDGYGIGKGDDSDAIACAQTPVMDRLKATYANSQLMTHGPFVGLPALDNLGGSEVGHLTLGAGKLLDQGSTLIFKSIEDQSFFSFPALTQAFDQVRKPTAAQLTPSFTPSLHLLGLLSDGNVHSHIKHFEAVIEEAARQGVERLYVHALLDGRDVAVQSAEQYAKELQDLFDQVILDHPGFDYRFASAGGREVITMDRDKNWKKVKRGWDCHVLGRSEFLLEDIFTGIDYFRAVHPGITDQDLPPFNLKGKDGKAVTINDGDAVLLLNFRGDRAIEIAQAFDLESFSAFDRERFPKIYFAGMMVYDEDTRLPKHQIIGSPKVPEPFGKRMLELGIKQFRLAETQKYAHVTFFFNGGYRNPLDPSMEDYFLIESDKIDSFATAPKMKALEIADKAVELISSGVYGFGLINFANTDMVGHTGDFGAAKVAAETVDQALGQVLDAVEKAGGLALVTADHGNADEMTVFNKKTGLTEMSTKHSLNPVPVVLFDPGFSGQYRLKPNDPGRENTLAMVAATNYLLLGLEPPTDLAVPLFDL</sequence>
<dbReference type="GO" id="GO:0005737">
    <property type="term" value="C:cytoplasm"/>
    <property type="evidence" value="ECO:0007669"/>
    <property type="project" value="InterPro"/>
</dbReference>
<dbReference type="Pfam" id="PF01676">
    <property type="entry name" value="Metalloenzyme"/>
    <property type="match status" value="1"/>
</dbReference>
<protein>
    <recommendedName>
        <fullName evidence="10">2,3-bisphosphoglycerate-independent phosphoglycerate mutase</fullName>
        <ecNumber evidence="10">5.4.2.12</ecNumber>
    </recommendedName>
</protein>